<name>A0A0G2G7B9_9PEZI</name>
<gene>
    <name evidence="2" type="ORF">UCDDS831_g09323</name>
</gene>
<proteinExistence type="predicted"/>
<reference evidence="2 3" key="1">
    <citation type="submission" date="2015-03" db="EMBL/GenBank/DDBJ databases">
        <authorList>
            <person name="Morales-Cruz A."/>
            <person name="Amrine K.C."/>
            <person name="Cantu D."/>
        </authorList>
    </citation>
    <scope>NUCLEOTIDE SEQUENCE [LARGE SCALE GENOMIC DNA]</scope>
    <source>
        <strain evidence="2">DS831</strain>
    </source>
</reference>
<feature type="region of interest" description="Disordered" evidence="1">
    <location>
        <begin position="1"/>
        <end position="103"/>
    </location>
</feature>
<evidence type="ECO:0000256" key="1">
    <source>
        <dbReference type="SAM" id="MobiDB-lite"/>
    </source>
</evidence>
<accession>A0A0G2G7B9</accession>
<reference evidence="2 3" key="2">
    <citation type="submission" date="2015-05" db="EMBL/GenBank/DDBJ databases">
        <title>Distinctive expansion of gene families associated with plant cell wall degradation and secondary metabolism in the genomes of grapevine trunk pathogens.</title>
        <authorList>
            <person name="Lawrence D.P."/>
            <person name="Travadon R."/>
            <person name="Rolshausen P.E."/>
            <person name="Baumgartner K."/>
        </authorList>
    </citation>
    <scope>NUCLEOTIDE SEQUENCE [LARGE SCALE GENOMIC DNA]</scope>
    <source>
        <strain evidence="2">DS831</strain>
    </source>
</reference>
<sequence length="170" mass="18394">MSGGFQTLADRMRARGLTRPTSASSDTNPLTSPNTNRTSQASQASQSSQQSSTSHSSSQASQRHHSSRITSTHTRTSSTDVSTRTAFTATPRIPSTDPARQIAHSQLTLEQRRVRELEATVANQDRTIRALNDRVDAQGRENANSAIAARALYGELEAQASEARTLESAR</sequence>
<comment type="caution">
    <text evidence="2">The sequence shown here is derived from an EMBL/GenBank/DDBJ whole genome shotgun (WGS) entry which is preliminary data.</text>
</comment>
<dbReference type="EMBL" id="LAQI01000416">
    <property type="protein sequence ID" value="KKY13100.1"/>
    <property type="molecule type" value="Genomic_DNA"/>
</dbReference>
<feature type="compositionally biased region" description="Low complexity" evidence="1">
    <location>
        <begin position="68"/>
        <end position="85"/>
    </location>
</feature>
<feature type="compositionally biased region" description="Low complexity" evidence="1">
    <location>
        <begin position="37"/>
        <end position="61"/>
    </location>
</feature>
<protein>
    <submittedName>
        <fullName evidence="2">Uncharacterized protein</fullName>
    </submittedName>
</protein>
<dbReference type="Proteomes" id="UP000034182">
    <property type="component" value="Unassembled WGS sequence"/>
</dbReference>
<dbReference type="AlphaFoldDB" id="A0A0G2G7B9"/>
<evidence type="ECO:0000313" key="2">
    <source>
        <dbReference type="EMBL" id="KKY13100.1"/>
    </source>
</evidence>
<feature type="compositionally biased region" description="Polar residues" evidence="1">
    <location>
        <begin position="19"/>
        <end position="36"/>
    </location>
</feature>
<organism evidence="2 3">
    <name type="scientific">Diplodia seriata</name>
    <dbReference type="NCBI Taxonomy" id="420778"/>
    <lineage>
        <taxon>Eukaryota</taxon>
        <taxon>Fungi</taxon>
        <taxon>Dikarya</taxon>
        <taxon>Ascomycota</taxon>
        <taxon>Pezizomycotina</taxon>
        <taxon>Dothideomycetes</taxon>
        <taxon>Dothideomycetes incertae sedis</taxon>
        <taxon>Botryosphaeriales</taxon>
        <taxon>Botryosphaeriaceae</taxon>
        <taxon>Diplodia</taxon>
    </lineage>
</organism>
<evidence type="ECO:0000313" key="3">
    <source>
        <dbReference type="Proteomes" id="UP000034182"/>
    </source>
</evidence>